<reference evidence="8 9" key="1">
    <citation type="submission" date="2020-08" db="EMBL/GenBank/DDBJ databases">
        <title>Sequencing the genomes of 1000 actinobacteria strains.</title>
        <authorList>
            <person name="Klenk H.-P."/>
        </authorList>
    </citation>
    <scope>NUCLEOTIDE SEQUENCE [LARGE SCALE GENOMIC DNA]</scope>
    <source>
        <strain evidence="8 9">DSM 22826</strain>
    </source>
</reference>
<dbReference type="EMBL" id="JACHVS010000001">
    <property type="protein sequence ID" value="MBB2996029.1"/>
    <property type="molecule type" value="Genomic_DNA"/>
</dbReference>
<keyword evidence="3" id="KW-0067">ATP-binding</keyword>
<dbReference type="AlphaFoldDB" id="A0A839QIL3"/>
<keyword evidence="1 8" id="KW-0436">Ligase</keyword>
<feature type="compositionally biased region" description="Low complexity" evidence="6">
    <location>
        <begin position="8"/>
        <end position="23"/>
    </location>
</feature>
<dbReference type="SUPFAM" id="SSF55681">
    <property type="entry name" value="Class II aaRS and biotin synthetases"/>
    <property type="match status" value="1"/>
</dbReference>
<dbReference type="PANTHER" id="PTHR12835">
    <property type="entry name" value="BIOTIN PROTEIN LIGASE"/>
    <property type="match status" value="1"/>
</dbReference>
<dbReference type="Proteomes" id="UP000523000">
    <property type="component" value="Unassembled WGS sequence"/>
</dbReference>
<keyword evidence="4" id="KW-0092">Biotin</keyword>
<organism evidence="8 9">
    <name type="scientific">Paeniglutamicibacter cryotolerans</name>
    <dbReference type="NCBI Taxonomy" id="670079"/>
    <lineage>
        <taxon>Bacteria</taxon>
        <taxon>Bacillati</taxon>
        <taxon>Actinomycetota</taxon>
        <taxon>Actinomycetes</taxon>
        <taxon>Micrococcales</taxon>
        <taxon>Micrococcaceae</taxon>
        <taxon>Paeniglutamicibacter</taxon>
    </lineage>
</organism>
<dbReference type="InterPro" id="IPR008988">
    <property type="entry name" value="Transcriptional_repressor_C"/>
</dbReference>
<feature type="region of interest" description="Disordered" evidence="6">
    <location>
        <begin position="1"/>
        <end position="23"/>
    </location>
</feature>
<dbReference type="InterPro" id="IPR004408">
    <property type="entry name" value="Biotin_CoA_COase_ligase"/>
</dbReference>
<dbReference type="Gene3D" id="3.30.930.10">
    <property type="entry name" value="Bira Bifunctional Protein, Domain 2"/>
    <property type="match status" value="1"/>
</dbReference>
<sequence length="309" mass="31209">MSATMPTDPGAPGPDAEPGENRPPLDAAVLARRLVRPAGAFAVLDIVEDTGSTNIDLADRARGSRYDLDDLTVLSAEHQSAGHGRLGRGWSAPARSSLAVSVYFAPGPPAGFAPAGYPWLSMLCALALSEALEAVAGIDAAIKWPNDVISGGAKISGLLAQLLPGAGAPAVIVGAGVNVSLSAGELPVPTATSVLLRGGTCLDRTELLAGYLERLGALYGGFRSVAGNPELPFAAGGPVEAGLRVRVSAAMATLGERVRAELPGGTELIGEATGLGSDGSLLVRTADGKNHSVLAADVIHLRRADGSYA</sequence>
<dbReference type="CDD" id="cd16442">
    <property type="entry name" value="BPL"/>
    <property type="match status" value="1"/>
</dbReference>
<dbReference type="SUPFAM" id="SSF50037">
    <property type="entry name" value="C-terminal domain of transcriptional repressors"/>
    <property type="match status" value="1"/>
</dbReference>
<dbReference type="InterPro" id="IPR003142">
    <property type="entry name" value="BPL_C"/>
</dbReference>
<evidence type="ECO:0000256" key="3">
    <source>
        <dbReference type="ARBA" id="ARBA00022840"/>
    </source>
</evidence>
<proteinExistence type="predicted"/>
<dbReference type="RefSeq" id="WP_183512010.1">
    <property type="nucleotide sequence ID" value="NZ_BAABGK010000042.1"/>
</dbReference>
<dbReference type="InterPro" id="IPR045864">
    <property type="entry name" value="aa-tRNA-synth_II/BPL/LPL"/>
</dbReference>
<name>A0A839QIL3_9MICC</name>
<dbReference type="EC" id="6.3.4.15" evidence="5"/>
<dbReference type="PANTHER" id="PTHR12835:SF5">
    <property type="entry name" value="BIOTIN--PROTEIN LIGASE"/>
    <property type="match status" value="1"/>
</dbReference>
<protein>
    <recommendedName>
        <fullName evidence="5">biotin--[biotin carboxyl-carrier protein] ligase</fullName>
        <ecNumber evidence="5">6.3.4.15</ecNumber>
    </recommendedName>
</protein>
<dbReference type="Pfam" id="PF03099">
    <property type="entry name" value="BPL_LplA_LipB"/>
    <property type="match status" value="1"/>
</dbReference>
<dbReference type="GO" id="GO:0004077">
    <property type="term" value="F:biotin--[biotin carboxyl-carrier protein] ligase activity"/>
    <property type="evidence" value="ECO:0007669"/>
    <property type="project" value="UniProtKB-EC"/>
</dbReference>
<dbReference type="InterPro" id="IPR004143">
    <property type="entry name" value="BPL_LPL_catalytic"/>
</dbReference>
<dbReference type="Gene3D" id="2.30.30.100">
    <property type="match status" value="1"/>
</dbReference>
<dbReference type="NCBIfam" id="TIGR00121">
    <property type="entry name" value="birA_ligase"/>
    <property type="match status" value="1"/>
</dbReference>
<dbReference type="Pfam" id="PF02237">
    <property type="entry name" value="BPL_C"/>
    <property type="match status" value="1"/>
</dbReference>
<evidence type="ECO:0000256" key="2">
    <source>
        <dbReference type="ARBA" id="ARBA00022741"/>
    </source>
</evidence>
<evidence type="ECO:0000313" key="8">
    <source>
        <dbReference type="EMBL" id="MBB2996029.1"/>
    </source>
</evidence>
<dbReference type="GO" id="GO:0005737">
    <property type="term" value="C:cytoplasm"/>
    <property type="evidence" value="ECO:0007669"/>
    <property type="project" value="TreeGrafter"/>
</dbReference>
<dbReference type="PROSITE" id="PS51733">
    <property type="entry name" value="BPL_LPL_CATALYTIC"/>
    <property type="match status" value="1"/>
</dbReference>
<accession>A0A839QIL3</accession>
<keyword evidence="9" id="KW-1185">Reference proteome</keyword>
<dbReference type="GO" id="GO:0005524">
    <property type="term" value="F:ATP binding"/>
    <property type="evidence" value="ECO:0007669"/>
    <property type="project" value="UniProtKB-KW"/>
</dbReference>
<evidence type="ECO:0000259" key="7">
    <source>
        <dbReference type="PROSITE" id="PS51733"/>
    </source>
</evidence>
<evidence type="ECO:0000256" key="4">
    <source>
        <dbReference type="ARBA" id="ARBA00023267"/>
    </source>
</evidence>
<comment type="caution">
    <text evidence="8">The sequence shown here is derived from an EMBL/GenBank/DDBJ whole genome shotgun (WGS) entry which is preliminary data.</text>
</comment>
<evidence type="ECO:0000256" key="1">
    <source>
        <dbReference type="ARBA" id="ARBA00022598"/>
    </source>
</evidence>
<evidence type="ECO:0000256" key="5">
    <source>
        <dbReference type="ARBA" id="ARBA00024227"/>
    </source>
</evidence>
<gene>
    <name evidence="8" type="ORF">E9229_002220</name>
</gene>
<feature type="domain" description="BPL/LPL catalytic" evidence="7">
    <location>
        <begin position="45"/>
        <end position="223"/>
    </location>
</feature>
<evidence type="ECO:0000313" key="9">
    <source>
        <dbReference type="Proteomes" id="UP000523000"/>
    </source>
</evidence>
<keyword evidence="2" id="KW-0547">Nucleotide-binding</keyword>
<evidence type="ECO:0000256" key="6">
    <source>
        <dbReference type="SAM" id="MobiDB-lite"/>
    </source>
</evidence>